<dbReference type="Gene3D" id="3.60.21.10">
    <property type="match status" value="1"/>
</dbReference>
<evidence type="ECO:0000259" key="13">
    <source>
        <dbReference type="Pfam" id="PF02872"/>
    </source>
</evidence>
<dbReference type="GO" id="GO:0030288">
    <property type="term" value="C:outer membrane-bounded periplasmic space"/>
    <property type="evidence" value="ECO:0007669"/>
    <property type="project" value="TreeGrafter"/>
</dbReference>
<keyword evidence="15" id="KW-1185">Reference proteome</keyword>
<dbReference type="PROSITE" id="PS00786">
    <property type="entry name" value="5_NUCLEOTIDASE_2"/>
    <property type="match status" value="1"/>
</dbReference>
<feature type="domain" description="Calcineurin-like phosphoesterase" evidence="12">
    <location>
        <begin position="47"/>
        <end position="289"/>
    </location>
</feature>
<organism evidence="14 15">
    <name type="scientific">Peribacillus castrilensis</name>
    <dbReference type="NCBI Taxonomy" id="2897690"/>
    <lineage>
        <taxon>Bacteria</taxon>
        <taxon>Bacillati</taxon>
        <taxon>Bacillota</taxon>
        <taxon>Bacilli</taxon>
        <taxon>Bacillales</taxon>
        <taxon>Bacillaceae</taxon>
        <taxon>Peribacillus</taxon>
    </lineage>
</organism>
<dbReference type="Proteomes" id="UP001307168">
    <property type="component" value="Unassembled WGS sequence"/>
</dbReference>
<dbReference type="Pfam" id="PF00149">
    <property type="entry name" value="Metallophos"/>
    <property type="match status" value="1"/>
</dbReference>
<dbReference type="PANTHER" id="PTHR11575:SF6">
    <property type="entry name" value="2',3'-CYCLIC-NUCLEOTIDE 2'-PHOSPHODIESTERASE_3'-NUCLEOTIDASE"/>
    <property type="match status" value="1"/>
</dbReference>
<keyword evidence="7" id="KW-0732">Signal</keyword>
<dbReference type="CDD" id="cd07410">
    <property type="entry name" value="MPP_CpdB_N"/>
    <property type="match status" value="1"/>
</dbReference>
<comment type="subcellular location">
    <subcellularLocation>
        <location evidence="4">Cell envelope</location>
    </subcellularLocation>
</comment>
<comment type="catalytic activity">
    <reaction evidence="1">
        <text>a ribonucleoside 3'-phosphate + H2O = a ribonucleoside + phosphate</text>
        <dbReference type="Rhea" id="RHEA:10144"/>
        <dbReference type="ChEBI" id="CHEBI:13197"/>
        <dbReference type="ChEBI" id="CHEBI:15377"/>
        <dbReference type="ChEBI" id="CHEBI:18254"/>
        <dbReference type="ChEBI" id="CHEBI:43474"/>
        <dbReference type="EC" id="3.1.3.6"/>
    </reaction>
</comment>
<dbReference type="InterPro" id="IPR006179">
    <property type="entry name" value="5_nucleotidase/apyrase"/>
</dbReference>
<dbReference type="GO" id="GO:0008254">
    <property type="term" value="F:3'-nucleotidase activity"/>
    <property type="evidence" value="ECO:0007669"/>
    <property type="project" value="UniProtKB-EC"/>
</dbReference>
<dbReference type="InterPro" id="IPR041827">
    <property type="entry name" value="CpdB_N"/>
</dbReference>
<dbReference type="SUPFAM" id="SSF55816">
    <property type="entry name" value="5'-nucleotidase (syn. UDP-sugar hydrolase), C-terminal domain"/>
    <property type="match status" value="1"/>
</dbReference>
<keyword evidence="8 11" id="KW-0547">Nucleotide-binding</keyword>
<evidence type="ECO:0000256" key="8">
    <source>
        <dbReference type="ARBA" id="ARBA00022741"/>
    </source>
</evidence>
<dbReference type="GO" id="GO:0000166">
    <property type="term" value="F:nucleotide binding"/>
    <property type="evidence" value="ECO:0007669"/>
    <property type="project" value="UniProtKB-KW"/>
</dbReference>
<comment type="caution">
    <text evidence="14">The sequence shown here is derived from an EMBL/GenBank/DDBJ whole genome shotgun (WGS) entry which is preliminary data.</text>
</comment>
<evidence type="ECO:0000256" key="5">
    <source>
        <dbReference type="ARBA" id="ARBA00006654"/>
    </source>
</evidence>
<evidence type="ECO:0000256" key="11">
    <source>
        <dbReference type="RuleBase" id="RU362119"/>
    </source>
</evidence>
<evidence type="ECO:0000259" key="12">
    <source>
        <dbReference type="Pfam" id="PF00149"/>
    </source>
</evidence>
<dbReference type="AlphaFoldDB" id="A0AAW9NBP9"/>
<dbReference type="PRINTS" id="PR01607">
    <property type="entry name" value="APYRASEFAMLY"/>
</dbReference>
<evidence type="ECO:0000256" key="10">
    <source>
        <dbReference type="ARBA" id="ARBA00023268"/>
    </source>
</evidence>
<dbReference type="GO" id="GO:0046872">
    <property type="term" value="F:metal ion binding"/>
    <property type="evidence" value="ECO:0007669"/>
    <property type="project" value="UniProtKB-KW"/>
</dbReference>
<reference evidence="14 15" key="1">
    <citation type="submission" date="2023-03" db="EMBL/GenBank/DDBJ databases">
        <title>Bacillus Genome Sequencing.</title>
        <authorList>
            <person name="Dunlap C."/>
        </authorList>
    </citation>
    <scope>NUCLEOTIDE SEQUENCE [LARGE SCALE GENOMIC DNA]</scope>
    <source>
        <strain evidence="14 15">B-41290</strain>
    </source>
</reference>
<keyword evidence="10" id="KW-0511">Multifunctional enzyme</keyword>
<sequence>MKGKSFEKFGRSLFATSLTLSVLLTPAVSGEVHAAKPQLPKHEVKLRLMETTDVHMNLLDFDYYRESSTEEFGFSRTATLIKQARKEIKNSMLFDNGDLYQGTLLGTYKASVDKLRDGEVHPALKAMNHLDYDAATLGNHEFNYGLEYLDEVLDDSSFPYVNANIYWDDHDKNPYNDKNYFKPYQILHKTITDENGKKQKLKVGVIGFVPPQILKWDKAHLEGKVITKDIVKTAEKYVPEMKKNGADIIIALSHSGIAHEKYSEMDENATVELAKVNGIDAIFAGHNHKLFPGDFNGIAGVDNEKGLIYGKPVIMPGKWGDHLGIMDLTLQKKKGKWKVKESTVELRAVYDLVNKKSLAQPDPFIFRAIEKEHFGTLDYLQQSIGNTTTDIHSYFAVVQDNPSVQIVTNAQMWYIDKTLKGTPDEELPVLSAGAPFKAGGRNGASYYTYIPKGSMSIKSAADLYLYDNTVATIKITGADVREWLEMIAQQFNQIDPNKQGEQNLINNSFQSYKFDTIDGVSYQIDVTEPAKYSKDGSIINPNANRIKNLEYNGKPIDDNQEFIVVTNNYRASADWPGIKNAKDVQLYPDENRQIVIDYITELKIIDSSADNNWSFAPVSRNPNIVFDSSPEARKVISESSPIQYVGESANGFAEYSFQLPSK</sequence>
<dbReference type="GO" id="GO:0009166">
    <property type="term" value="P:nucleotide catabolic process"/>
    <property type="evidence" value="ECO:0007669"/>
    <property type="project" value="InterPro"/>
</dbReference>
<comment type="catalytic activity">
    <reaction evidence="2">
        <text>a nucleoside 2',3'-cyclic phosphate + H2O = a nucleoside 3'-phosphate + H(+)</text>
        <dbReference type="Rhea" id="RHEA:19621"/>
        <dbReference type="ChEBI" id="CHEBI:15377"/>
        <dbReference type="ChEBI" id="CHEBI:15378"/>
        <dbReference type="ChEBI" id="CHEBI:66949"/>
        <dbReference type="ChEBI" id="CHEBI:66954"/>
        <dbReference type="EC" id="3.1.4.16"/>
    </reaction>
</comment>
<dbReference type="RefSeq" id="WP_367407618.1">
    <property type="nucleotide sequence ID" value="NZ_JARNBH010000022.1"/>
</dbReference>
<evidence type="ECO:0000313" key="15">
    <source>
        <dbReference type="Proteomes" id="UP001307168"/>
    </source>
</evidence>
<dbReference type="InterPro" id="IPR006146">
    <property type="entry name" value="5'-Nucleotdase_CS"/>
</dbReference>
<evidence type="ECO:0000313" key="14">
    <source>
        <dbReference type="EMBL" id="MEC0275444.1"/>
    </source>
</evidence>
<dbReference type="InterPro" id="IPR008334">
    <property type="entry name" value="5'-Nucleotdase_C"/>
</dbReference>
<dbReference type="NCBIfam" id="NF006938">
    <property type="entry name" value="PRK09420.1"/>
    <property type="match status" value="1"/>
</dbReference>
<evidence type="ECO:0000256" key="7">
    <source>
        <dbReference type="ARBA" id="ARBA00022729"/>
    </source>
</evidence>
<evidence type="ECO:0000256" key="2">
    <source>
        <dbReference type="ARBA" id="ARBA00001730"/>
    </source>
</evidence>
<evidence type="ECO:0000256" key="4">
    <source>
        <dbReference type="ARBA" id="ARBA00004196"/>
    </source>
</evidence>
<keyword evidence="6" id="KW-0479">Metal-binding</keyword>
<comment type="similarity">
    <text evidence="5 11">Belongs to the 5'-nucleotidase family.</text>
</comment>
<dbReference type="InterPro" id="IPR029052">
    <property type="entry name" value="Metallo-depent_PP-like"/>
</dbReference>
<accession>A0AAW9NBP9</accession>
<dbReference type="GO" id="GO:0008663">
    <property type="term" value="F:2',3'-cyclic-nucleotide 2'-phosphodiesterase activity"/>
    <property type="evidence" value="ECO:0007669"/>
    <property type="project" value="UniProtKB-EC"/>
</dbReference>
<dbReference type="PANTHER" id="PTHR11575">
    <property type="entry name" value="5'-NUCLEOTIDASE-RELATED"/>
    <property type="match status" value="1"/>
</dbReference>
<dbReference type="EMBL" id="JARNBH010000022">
    <property type="protein sequence ID" value="MEC0275444.1"/>
    <property type="molecule type" value="Genomic_DNA"/>
</dbReference>
<evidence type="ECO:0000256" key="3">
    <source>
        <dbReference type="ARBA" id="ARBA00001968"/>
    </source>
</evidence>
<gene>
    <name evidence="14" type="ORF">P4706_20585</name>
</gene>
<comment type="cofactor">
    <cofactor evidence="3">
        <name>a divalent metal cation</name>
        <dbReference type="ChEBI" id="CHEBI:60240"/>
    </cofactor>
</comment>
<dbReference type="Pfam" id="PF02872">
    <property type="entry name" value="5_nucleotid_C"/>
    <property type="match status" value="1"/>
</dbReference>
<dbReference type="InterPro" id="IPR036907">
    <property type="entry name" value="5'-Nucleotdase_C_sf"/>
</dbReference>
<evidence type="ECO:0000256" key="1">
    <source>
        <dbReference type="ARBA" id="ARBA00000527"/>
    </source>
</evidence>
<evidence type="ECO:0000256" key="6">
    <source>
        <dbReference type="ARBA" id="ARBA00022723"/>
    </source>
</evidence>
<evidence type="ECO:0000256" key="9">
    <source>
        <dbReference type="ARBA" id="ARBA00022801"/>
    </source>
</evidence>
<protein>
    <submittedName>
        <fullName evidence="14">Bifunctional 2',3'-cyclic-nucleotide 2'-phosphodiesterase/3'-nucleotidase</fullName>
    </submittedName>
</protein>
<dbReference type="SUPFAM" id="SSF56300">
    <property type="entry name" value="Metallo-dependent phosphatases"/>
    <property type="match status" value="1"/>
</dbReference>
<dbReference type="InterPro" id="IPR004843">
    <property type="entry name" value="Calcineurin-like_PHP"/>
</dbReference>
<feature type="domain" description="5'-Nucleotidase C-terminal" evidence="13">
    <location>
        <begin position="384"/>
        <end position="572"/>
    </location>
</feature>
<dbReference type="Gene3D" id="3.90.780.10">
    <property type="entry name" value="5'-Nucleotidase, C-terminal domain"/>
    <property type="match status" value="1"/>
</dbReference>
<proteinExistence type="inferred from homology"/>
<keyword evidence="9 11" id="KW-0378">Hydrolase</keyword>
<name>A0AAW9NBP9_9BACI</name>